<protein>
    <recommendedName>
        <fullName evidence="6">Rho GDP-dissociation inhibitor</fullName>
    </recommendedName>
</protein>
<dbReference type="GO" id="GO:0005829">
    <property type="term" value="C:cytosol"/>
    <property type="evidence" value="ECO:0007669"/>
    <property type="project" value="TreeGrafter"/>
</dbReference>
<evidence type="ECO:0000313" key="4">
    <source>
        <dbReference type="EMBL" id="OQE25092.1"/>
    </source>
</evidence>
<keyword evidence="3" id="KW-0963">Cytoplasm</keyword>
<name>A0A1V6TFG2_9EURO</name>
<dbReference type="SUPFAM" id="SSF81296">
    <property type="entry name" value="E set domains"/>
    <property type="match status" value="1"/>
</dbReference>
<comment type="subcellular location">
    <subcellularLocation>
        <location evidence="1">Cytoplasm</location>
    </subcellularLocation>
</comment>
<dbReference type="GO" id="GO:0007266">
    <property type="term" value="P:Rho protein signal transduction"/>
    <property type="evidence" value="ECO:0007669"/>
    <property type="project" value="InterPro"/>
</dbReference>
<evidence type="ECO:0000256" key="2">
    <source>
        <dbReference type="ARBA" id="ARBA00009758"/>
    </source>
</evidence>
<evidence type="ECO:0000256" key="1">
    <source>
        <dbReference type="ARBA" id="ARBA00004496"/>
    </source>
</evidence>
<gene>
    <name evidence="4" type="ORF">PENSTE_c006G06659</name>
</gene>
<accession>A0A1V6TFG2</accession>
<comment type="caution">
    <text evidence="4">The sequence shown here is derived from an EMBL/GenBank/DDBJ whole genome shotgun (WGS) entry which is preliminary data.</text>
</comment>
<reference evidence="5" key="1">
    <citation type="journal article" date="2017" name="Nat. Microbiol.">
        <title>Global analysis of biosynthetic gene clusters reveals vast potential of secondary metabolite production in Penicillium species.</title>
        <authorList>
            <person name="Nielsen J.C."/>
            <person name="Grijseels S."/>
            <person name="Prigent S."/>
            <person name="Ji B."/>
            <person name="Dainat J."/>
            <person name="Nielsen K.F."/>
            <person name="Frisvad J.C."/>
            <person name="Workman M."/>
            <person name="Nielsen J."/>
        </authorList>
    </citation>
    <scope>NUCLEOTIDE SEQUENCE [LARGE SCALE GENOMIC DNA]</scope>
    <source>
        <strain evidence="5">IBT 24891</strain>
    </source>
</reference>
<dbReference type="GO" id="GO:0005094">
    <property type="term" value="F:Rho GDP-dissociation inhibitor activity"/>
    <property type="evidence" value="ECO:0007669"/>
    <property type="project" value="InterPro"/>
</dbReference>
<dbReference type="STRING" id="303698.A0A1V6TFG2"/>
<dbReference type="Gene3D" id="2.70.50.30">
    <property type="entry name" value="Coagulation Factor XIII, subunit A, domain 1"/>
    <property type="match status" value="1"/>
</dbReference>
<evidence type="ECO:0000256" key="3">
    <source>
        <dbReference type="ARBA" id="ARBA00022490"/>
    </source>
</evidence>
<dbReference type="InterPro" id="IPR014756">
    <property type="entry name" value="Ig_E-set"/>
</dbReference>
<dbReference type="Proteomes" id="UP000191285">
    <property type="component" value="Unassembled WGS sequence"/>
</dbReference>
<dbReference type="InterPro" id="IPR024792">
    <property type="entry name" value="RhoGDI_dom_sf"/>
</dbReference>
<dbReference type="PANTHER" id="PTHR10980:SF3">
    <property type="entry name" value="LD16419P"/>
    <property type="match status" value="1"/>
</dbReference>
<dbReference type="AlphaFoldDB" id="A0A1V6TFG2"/>
<evidence type="ECO:0008006" key="6">
    <source>
        <dbReference type="Google" id="ProtNLM"/>
    </source>
</evidence>
<organism evidence="4 5">
    <name type="scientific">Penicillium steckii</name>
    <dbReference type="NCBI Taxonomy" id="303698"/>
    <lineage>
        <taxon>Eukaryota</taxon>
        <taxon>Fungi</taxon>
        <taxon>Dikarya</taxon>
        <taxon>Ascomycota</taxon>
        <taxon>Pezizomycotina</taxon>
        <taxon>Eurotiomycetes</taxon>
        <taxon>Eurotiomycetidae</taxon>
        <taxon>Eurotiales</taxon>
        <taxon>Aspergillaceae</taxon>
        <taxon>Penicillium</taxon>
    </lineage>
</organism>
<dbReference type="PANTHER" id="PTHR10980">
    <property type="entry name" value="RHO GDP-DISSOCIATION INHIBITOR"/>
    <property type="match status" value="1"/>
</dbReference>
<dbReference type="InterPro" id="IPR000406">
    <property type="entry name" value="Rho_GDI"/>
</dbReference>
<evidence type="ECO:0000313" key="5">
    <source>
        <dbReference type="Proteomes" id="UP000191285"/>
    </source>
</evidence>
<dbReference type="GO" id="GO:0016020">
    <property type="term" value="C:membrane"/>
    <property type="evidence" value="ECO:0007669"/>
    <property type="project" value="TreeGrafter"/>
</dbReference>
<dbReference type="EMBL" id="MLKD01000006">
    <property type="protein sequence ID" value="OQE25092.1"/>
    <property type="molecule type" value="Genomic_DNA"/>
</dbReference>
<dbReference type="Pfam" id="PF02115">
    <property type="entry name" value="Rho_GDI"/>
    <property type="match status" value="1"/>
</dbReference>
<keyword evidence="5" id="KW-1185">Reference proteome</keyword>
<sequence>MSSDKRNLTPSSIVLEIEGRENFVLDISTPDSRKKLSEHPVKIKEGTTYNIKIVFRVRFNVVTGLKYLEERKRQGVLIEKSDTFMGSYAPILEGQPDFEVLFGEEEAPSGMGVFGRYDVTSSLADEENNYVEVHWAYEVTEDW</sequence>
<dbReference type="OrthoDB" id="1683373at2759"/>
<proteinExistence type="inferred from homology"/>
<comment type="similarity">
    <text evidence="2">Belongs to the Rho GDI family.</text>
</comment>